<keyword evidence="3" id="KW-1185">Reference proteome</keyword>
<feature type="transmembrane region" description="Helical" evidence="1">
    <location>
        <begin position="129"/>
        <end position="152"/>
    </location>
</feature>
<dbReference type="AlphaFoldDB" id="A0AA40C4H5"/>
<proteinExistence type="predicted"/>
<accession>A0AA40C4H5</accession>
<organism evidence="2 3">
    <name type="scientific">Immersiella caudata</name>
    <dbReference type="NCBI Taxonomy" id="314043"/>
    <lineage>
        <taxon>Eukaryota</taxon>
        <taxon>Fungi</taxon>
        <taxon>Dikarya</taxon>
        <taxon>Ascomycota</taxon>
        <taxon>Pezizomycotina</taxon>
        <taxon>Sordariomycetes</taxon>
        <taxon>Sordariomycetidae</taxon>
        <taxon>Sordariales</taxon>
        <taxon>Lasiosphaeriaceae</taxon>
        <taxon>Immersiella</taxon>
    </lineage>
</organism>
<reference evidence="2" key="1">
    <citation type="submission" date="2023-06" db="EMBL/GenBank/DDBJ databases">
        <title>Genome-scale phylogeny and comparative genomics of the fungal order Sordariales.</title>
        <authorList>
            <consortium name="Lawrence Berkeley National Laboratory"/>
            <person name="Hensen N."/>
            <person name="Bonometti L."/>
            <person name="Westerberg I."/>
            <person name="Brannstrom I.O."/>
            <person name="Guillou S."/>
            <person name="Cros-Aarteil S."/>
            <person name="Calhoun S."/>
            <person name="Haridas S."/>
            <person name="Kuo A."/>
            <person name="Mondo S."/>
            <person name="Pangilinan J."/>
            <person name="Riley R."/>
            <person name="Labutti K."/>
            <person name="Andreopoulos B."/>
            <person name="Lipzen A."/>
            <person name="Chen C."/>
            <person name="Yanf M."/>
            <person name="Daum C."/>
            <person name="Ng V."/>
            <person name="Clum A."/>
            <person name="Steindorff A."/>
            <person name="Ohm R."/>
            <person name="Martin F."/>
            <person name="Silar P."/>
            <person name="Natvig D."/>
            <person name="Lalanne C."/>
            <person name="Gautier V."/>
            <person name="Ament-Velasquez S.L."/>
            <person name="Kruys A."/>
            <person name="Hutchinson M.I."/>
            <person name="Powell A.J."/>
            <person name="Barry K."/>
            <person name="Miller A.N."/>
            <person name="Grigoriev I.V."/>
            <person name="Debuchy R."/>
            <person name="Gladieux P."/>
            <person name="Thoren M.H."/>
            <person name="Johannesson H."/>
        </authorList>
    </citation>
    <scope>NUCLEOTIDE SEQUENCE</scope>
    <source>
        <strain evidence="2">CBS 606.72</strain>
    </source>
</reference>
<feature type="transmembrane region" description="Helical" evidence="1">
    <location>
        <begin position="12"/>
        <end position="30"/>
    </location>
</feature>
<dbReference type="EMBL" id="JAULSU010000003">
    <property type="protein sequence ID" value="KAK0623978.1"/>
    <property type="molecule type" value="Genomic_DNA"/>
</dbReference>
<dbReference type="Proteomes" id="UP001175000">
    <property type="component" value="Unassembled WGS sequence"/>
</dbReference>
<evidence type="ECO:0000256" key="1">
    <source>
        <dbReference type="SAM" id="Phobius"/>
    </source>
</evidence>
<gene>
    <name evidence="2" type="ORF">B0T14DRAFT_517353</name>
</gene>
<keyword evidence="1" id="KW-1133">Transmembrane helix</keyword>
<feature type="transmembrane region" description="Helical" evidence="1">
    <location>
        <begin position="50"/>
        <end position="69"/>
    </location>
</feature>
<sequence length="164" mass="18300">MPHIAPTQILRLSILYTLLIFASGFLFALVRIPLLEPHLGQRYAELVEMPFMGIIMWKAAGITATRVRLQHDTHTPIEGKILNLKWEGFAVGLLALTWFLLIEGGVYTWMHRNDGGGSWMDWVWGRDPVAGAVFFAMLGWFAVLPGIMGWGWPGGRARLGGGIK</sequence>
<evidence type="ECO:0000313" key="2">
    <source>
        <dbReference type="EMBL" id="KAK0623978.1"/>
    </source>
</evidence>
<comment type="caution">
    <text evidence="2">The sequence shown here is derived from an EMBL/GenBank/DDBJ whole genome shotgun (WGS) entry which is preliminary data.</text>
</comment>
<evidence type="ECO:0000313" key="3">
    <source>
        <dbReference type="Proteomes" id="UP001175000"/>
    </source>
</evidence>
<feature type="transmembrane region" description="Helical" evidence="1">
    <location>
        <begin position="89"/>
        <end position="109"/>
    </location>
</feature>
<keyword evidence="1" id="KW-0812">Transmembrane</keyword>
<protein>
    <submittedName>
        <fullName evidence="2">Uncharacterized protein</fullName>
    </submittedName>
</protein>
<name>A0AA40C4H5_9PEZI</name>
<keyword evidence="1" id="KW-0472">Membrane</keyword>